<dbReference type="Proteomes" id="UP000694255">
    <property type="component" value="Unassembled WGS sequence"/>
</dbReference>
<dbReference type="GO" id="GO:0030497">
    <property type="term" value="P:fatty acid elongation"/>
    <property type="evidence" value="ECO:0007669"/>
    <property type="project" value="TreeGrafter"/>
</dbReference>
<dbReference type="GO" id="GO:0030148">
    <property type="term" value="P:sphingolipid biosynthetic process"/>
    <property type="evidence" value="ECO:0007669"/>
    <property type="project" value="TreeGrafter"/>
</dbReference>
<dbReference type="GO" id="GO:0005789">
    <property type="term" value="C:endoplasmic reticulum membrane"/>
    <property type="evidence" value="ECO:0007669"/>
    <property type="project" value="UniProtKB-SubCell"/>
</dbReference>
<dbReference type="UniPathway" id="UPA00094"/>
<keyword evidence="10 14" id="KW-0472">Membrane</keyword>
<comment type="subcellular location">
    <subcellularLocation>
        <location evidence="14">Endoplasmic reticulum membrane</location>
        <topology evidence="14">Multi-pass membrane protein</topology>
    </subcellularLocation>
    <subcellularLocation>
        <location evidence="1">Membrane</location>
        <topology evidence="1">Multi-pass membrane protein</topology>
    </subcellularLocation>
</comment>
<keyword evidence="8 14" id="KW-1133">Transmembrane helix</keyword>
<dbReference type="EC" id="4.2.1.134" evidence="4 14"/>
<evidence type="ECO:0000256" key="10">
    <source>
        <dbReference type="ARBA" id="ARBA00023136"/>
    </source>
</evidence>
<keyword evidence="7 14" id="KW-0276">Fatty acid metabolism</keyword>
<dbReference type="RefSeq" id="XP_049261424.1">
    <property type="nucleotide sequence ID" value="XM_049409346.1"/>
</dbReference>
<organism evidence="16 17">
    <name type="scientific">[Candida] subhashii</name>
    <dbReference type="NCBI Taxonomy" id="561895"/>
    <lineage>
        <taxon>Eukaryota</taxon>
        <taxon>Fungi</taxon>
        <taxon>Dikarya</taxon>
        <taxon>Ascomycota</taxon>
        <taxon>Saccharomycotina</taxon>
        <taxon>Pichiomycetes</taxon>
        <taxon>Debaryomycetaceae</taxon>
        <taxon>Spathaspora</taxon>
    </lineage>
</organism>
<evidence type="ECO:0000256" key="3">
    <source>
        <dbReference type="ARBA" id="ARBA00007811"/>
    </source>
</evidence>
<evidence type="ECO:0000256" key="5">
    <source>
        <dbReference type="ARBA" id="ARBA00022516"/>
    </source>
</evidence>
<keyword evidence="5 14" id="KW-0444">Lipid biosynthesis</keyword>
<keyword evidence="11 14" id="KW-0275">Fatty acid biosynthesis</keyword>
<dbReference type="OrthoDB" id="46988at2759"/>
<feature type="transmembrane region" description="Helical" evidence="14">
    <location>
        <begin position="108"/>
        <end position="128"/>
    </location>
</feature>
<feature type="transmembrane region" description="Helical" evidence="14">
    <location>
        <begin position="12"/>
        <end position="39"/>
    </location>
</feature>
<evidence type="ECO:0000313" key="16">
    <source>
        <dbReference type="EMBL" id="KAG7661191.1"/>
    </source>
</evidence>
<evidence type="ECO:0000256" key="7">
    <source>
        <dbReference type="ARBA" id="ARBA00022832"/>
    </source>
</evidence>
<keyword evidence="14" id="KW-0256">Endoplasmic reticulum</keyword>
<evidence type="ECO:0000256" key="15">
    <source>
        <dbReference type="SAM" id="MobiDB-lite"/>
    </source>
</evidence>
<evidence type="ECO:0000256" key="8">
    <source>
        <dbReference type="ARBA" id="ARBA00022989"/>
    </source>
</evidence>
<evidence type="ECO:0000256" key="4">
    <source>
        <dbReference type="ARBA" id="ARBA00013122"/>
    </source>
</evidence>
<evidence type="ECO:0000256" key="13">
    <source>
        <dbReference type="ARBA" id="ARBA00036671"/>
    </source>
</evidence>
<feature type="compositionally biased region" description="Polar residues" evidence="15">
    <location>
        <begin position="216"/>
        <end position="235"/>
    </location>
</feature>
<feature type="transmembrane region" description="Helical" evidence="14">
    <location>
        <begin position="51"/>
        <end position="72"/>
    </location>
</feature>
<keyword evidence="12 14" id="KW-0456">Lyase</keyword>
<evidence type="ECO:0000256" key="14">
    <source>
        <dbReference type="RuleBase" id="RU363109"/>
    </source>
</evidence>
<feature type="transmembrane region" description="Helical" evidence="14">
    <location>
        <begin position="79"/>
        <end position="96"/>
    </location>
</feature>
<sequence>MPNLYPLPTNQRFVFFFNSVAATLWFCCLGRFLILLPLVGRKFLPGGIADFFHIVSLTPLFGFLLLKSILYTNVKLSDLWALFNGLKMAWICYGVIFPHPKIAKHTSYSLLISAWCIQYVIHYSYHAFRIKTRSSPWFLFWLQYHNFYITYPVGLVAEMILIFLSLMFVEDDSIYEYVLKFALLSYIPVAYFAWNNLRKRRNLKYTEVLSKRNRSKLQASNTESSANTSGVSNETQETELRELS</sequence>
<keyword evidence="6 14" id="KW-0812">Transmembrane</keyword>
<protein>
    <recommendedName>
        <fullName evidence="4 14">Very-long-chain (3R)-3-hydroxyacyl-CoA dehydratase</fullName>
        <ecNumber evidence="4 14">4.2.1.134</ecNumber>
    </recommendedName>
</protein>
<dbReference type="GeneID" id="73472095"/>
<evidence type="ECO:0000256" key="1">
    <source>
        <dbReference type="ARBA" id="ARBA00004141"/>
    </source>
</evidence>
<dbReference type="PANTHER" id="PTHR11035:SF3">
    <property type="entry name" value="VERY-LONG-CHAIN (3R)-3-HYDROXYACYL-COA DEHYDRATASE"/>
    <property type="match status" value="1"/>
</dbReference>
<keyword evidence="17" id="KW-1185">Reference proteome</keyword>
<comment type="function">
    <text evidence="14">Catalyzes the third of the four reactions of the long-chain fatty acids elongation cycle. This endoplasmic reticulum-bound enzymatic process, allows the addition of two carbons to the chain of long- and very long-chain fatty acids/VLCFAs per cycle. This enzyme catalyzes the dehydration of the 3-hydroxyacyl-CoA intermediate into trans-2,3-enoyl-CoA, within each cycle of fatty acid elongation. Thereby, it participates to the production of VLCFAs of different chain lengths that are involved in multiple biological processes as precursors of membrane lipids and lipid mediators.</text>
</comment>
<dbReference type="AlphaFoldDB" id="A0A8J5Q6R5"/>
<feature type="transmembrane region" description="Helical" evidence="14">
    <location>
        <begin position="174"/>
        <end position="194"/>
    </location>
</feature>
<dbReference type="GO" id="GO:0102158">
    <property type="term" value="F:very-long-chain (3R)-3-hydroxyacyl-CoA dehydratase activity"/>
    <property type="evidence" value="ECO:0007669"/>
    <property type="project" value="UniProtKB-EC"/>
</dbReference>
<accession>A0A8J5Q6R5</accession>
<dbReference type="EMBL" id="JAGSYN010000244">
    <property type="protein sequence ID" value="KAG7661191.1"/>
    <property type="molecule type" value="Genomic_DNA"/>
</dbReference>
<reference evidence="16 17" key="1">
    <citation type="journal article" date="2021" name="DNA Res.">
        <title>Genome analysis of Candida subhashii reveals its hybrid nature and dual mitochondrial genome conformations.</title>
        <authorList>
            <person name="Mixao V."/>
            <person name="Hegedusova E."/>
            <person name="Saus E."/>
            <person name="Pryszcz L.P."/>
            <person name="Cillingova A."/>
            <person name="Nosek J."/>
            <person name="Gabaldon T."/>
        </authorList>
    </citation>
    <scope>NUCLEOTIDE SEQUENCE [LARGE SCALE GENOMIC DNA]</scope>
    <source>
        <strain evidence="16 17">CBS 10753</strain>
    </source>
</reference>
<evidence type="ECO:0000256" key="2">
    <source>
        <dbReference type="ARBA" id="ARBA00005194"/>
    </source>
</evidence>
<evidence type="ECO:0000256" key="6">
    <source>
        <dbReference type="ARBA" id="ARBA00022692"/>
    </source>
</evidence>
<name>A0A8J5Q6R5_9ASCO</name>
<dbReference type="GO" id="GO:0042761">
    <property type="term" value="P:very long-chain fatty acid biosynthetic process"/>
    <property type="evidence" value="ECO:0007669"/>
    <property type="project" value="TreeGrafter"/>
</dbReference>
<evidence type="ECO:0000256" key="12">
    <source>
        <dbReference type="ARBA" id="ARBA00023239"/>
    </source>
</evidence>
<comment type="catalytic activity">
    <reaction evidence="13 14">
        <text>a very-long-chain (3R)-3-hydroxyacyl-CoA = a very-long-chain (2E)-enoyl-CoA + H2O</text>
        <dbReference type="Rhea" id="RHEA:45812"/>
        <dbReference type="ChEBI" id="CHEBI:15377"/>
        <dbReference type="ChEBI" id="CHEBI:83728"/>
        <dbReference type="ChEBI" id="CHEBI:85440"/>
        <dbReference type="EC" id="4.2.1.134"/>
    </reaction>
</comment>
<comment type="similarity">
    <text evidence="3 14">Belongs to the very long-chain fatty acids dehydratase HACD family.</text>
</comment>
<dbReference type="InterPro" id="IPR007482">
    <property type="entry name" value="Tyr_Pase-like_PTPLA"/>
</dbReference>
<feature type="region of interest" description="Disordered" evidence="15">
    <location>
        <begin position="216"/>
        <end position="244"/>
    </location>
</feature>
<evidence type="ECO:0000256" key="11">
    <source>
        <dbReference type="ARBA" id="ARBA00023160"/>
    </source>
</evidence>
<dbReference type="PANTHER" id="PTHR11035">
    <property type="entry name" value="VERY-LONG-CHAIN (3R)-3-HYDROXYACYL-COA DEHYDRATASE"/>
    <property type="match status" value="1"/>
</dbReference>
<gene>
    <name evidence="16" type="ORF">J8A68_005295</name>
</gene>
<comment type="pathway">
    <text evidence="2 14">Lipid metabolism; fatty acid biosynthesis.</text>
</comment>
<dbReference type="Pfam" id="PF04387">
    <property type="entry name" value="PTPLA"/>
    <property type="match status" value="1"/>
</dbReference>
<comment type="caution">
    <text evidence="16">The sequence shown here is derived from an EMBL/GenBank/DDBJ whole genome shotgun (WGS) entry which is preliminary data.</text>
</comment>
<keyword evidence="9 14" id="KW-0443">Lipid metabolism</keyword>
<feature type="transmembrane region" description="Helical" evidence="14">
    <location>
        <begin position="148"/>
        <end position="168"/>
    </location>
</feature>
<evidence type="ECO:0000313" key="17">
    <source>
        <dbReference type="Proteomes" id="UP000694255"/>
    </source>
</evidence>
<proteinExistence type="inferred from homology"/>
<evidence type="ECO:0000256" key="9">
    <source>
        <dbReference type="ARBA" id="ARBA00023098"/>
    </source>
</evidence>